<gene>
    <name evidence="3" type="ORF">LCDPAC01_02590</name>
</gene>
<dbReference type="PANTHER" id="PTHR24073">
    <property type="entry name" value="DRAB5-RELATED"/>
    <property type="match status" value="1"/>
</dbReference>
<dbReference type="GO" id="GO:0003924">
    <property type="term" value="F:GTPase activity"/>
    <property type="evidence" value="ECO:0007669"/>
    <property type="project" value="InterPro"/>
</dbReference>
<keyword evidence="1" id="KW-0547">Nucleotide-binding</keyword>
<name>A0A4D5XEL1_9VIRU</name>
<evidence type="ECO:0000256" key="2">
    <source>
        <dbReference type="ARBA" id="ARBA00023134"/>
    </source>
</evidence>
<dbReference type="SMART" id="SM00174">
    <property type="entry name" value="RHO"/>
    <property type="match status" value="1"/>
</dbReference>
<dbReference type="GO" id="GO:0005525">
    <property type="term" value="F:GTP binding"/>
    <property type="evidence" value="ECO:0007669"/>
    <property type="project" value="UniProtKB-KW"/>
</dbReference>
<dbReference type="Pfam" id="PF08477">
    <property type="entry name" value="Roc"/>
    <property type="match status" value="1"/>
</dbReference>
<proteinExistence type="predicted"/>
<evidence type="ECO:0000313" key="3">
    <source>
        <dbReference type="EMBL" id="QBK84778.1"/>
    </source>
</evidence>
<organism evidence="3">
    <name type="scientific">Pithovirus LCDPAC01</name>
    <dbReference type="NCBI Taxonomy" id="2506600"/>
    <lineage>
        <taxon>Viruses</taxon>
        <taxon>Pithoviruses</taxon>
    </lineage>
</organism>
<keyword evidence="2" id="KW-0342">GTP-binding</keyword>
<dbReference type="SUPFAM" id="SSF52540">
    <property type="entry name" value="P-loop containing nucleoside triphosphate hydrolases"/>
    <property type="match status" value="1"/>
</dbReference>
<protein>
    <submittedName>
        <fullName evidence="3">Ras family GTPase</fullName>
    </submittedName>
</protein>
<dbReference type="SMART" id="SM00175">
    <property type="entry name" value="RAB"/>
    <property type="match status" value="1"/>
</dbReference>
<dbReference type="Gene3D" id="3.40.50.300">
    <property type="entry name" value="P-loop containing nucleotide triphosphate hydrolases"/>
    <property type="match status" value="1"/>
</dbReference>
<dbReference type="InterPro" id="IPR001806">
    <property type="entry name" value="Small_GTPase"/>
</dbReference>
<dbReference type="EMBL" id="MK500295">
    <property type="protein sequence ID" value="QBK84778.1"/>
    <property type="molecule type" value="Genomic_DNA"/>
</dbReference>
<sequence length="142" mass="16210">MQTEIVLLGDGGVGKTSFIRKLTGNFEKKYTPTNSFETIEIKTYKFYDYSGQEMFVNFGNFHGVNNFLIFFDKKLKVSHKGVRFWVDEIEKVNPDASIVIVCNKIDLPGLIPNPIVNKPYLYLSSKTGQGIYDVLECFDNSM</sequence>
<dbReference type="InterPro" id="IPR027417">
    <property type="entry name" value="P-loop_NTPase"/>
</dbReference>
<evidence type="ECO:0000256" key="1">
    <source>
        <dbReference type="ARBA" id="ARBA00022741"/>
    </source>
</evidence>
<reference evidence="3" key="1">
    <citation type="journal article" date="2019" name="MBio">
        <title>Virus Genomes from Deep Sea Sediments Expand the Ocean Megavirome and Support Independent Origins of Viral Gigantism.</title>
        <authorList>
            <person name="Backstrom D."/>
            <person name="Yutin N."/>
            <person name="Jorgensen S.L."/>
            <person name="Dharamshi J."/>
            <person name="Homa F."/>
            <person name="Zaremba-Niedwiedzka K."/>
            <person name="Spang A."/>
            <person name="Wolf Y.I."/>
            <person name="Koonin E.V."/>
            <person name="Ettema T.J."/>
        </authorList>
    </citation>
    <scope>NUCLEOTIDE SEQUENCE</scope>
</reference>
<accession>A0A4D5XEL1</accession>
<dbReference type="PRINTS" id="PR00449">
    <property type="entry name" value="RASTRNSFRMNG"/>
</dbReference>